<dbReference type="PANTHER" id="PTHR23030">
    <property type="entry name" value="PCD6 INTERACTING PROTEIN-RELATED"/>
    <property type="match status" value="1"/>
</dbReference>
<evidence type="ECO:0000256" key="1">
    <source>
        <dbReference type="ARBA" id="ARBA00004177"/>
    </source>
</evidence>
<protein>
    <submittedName>
        <fullName evidence="7">Uncharacterized protein</fullName>
    </submittedName>
</protein>
<dbReference type="Gene3D" id="1.20.120.560">
    <property type="entry name" value="alix/aip1 in complex with the ypdl late domain"/>
    <property type="match status" value="1"/>
</dbReference>
<organism evidence="7">
    <name type="scientific">Aegilops tauschii</name>
    <name type="common">Tausch's goatgrass</name>
    <name type="synonym">Aegilops squarrosa</name>
    <dbReference type="NCBI Taxonomy" id="37682"/>
    <lineage>
        <taxon>Eukaryota</taxon>
        <taxon>Viridiplantae</taxon>
        <taxon>Streptophyta</taxon>
        <taxon>Embryophyta</taxon>
        <taxon>Tracheophyta</taxon>
        <taxon>Spermatophyta</taxon>
        <taxon>Magnoliopsida</taxon>
        <taxon>Liliopsida</taxon>
        <taxon>Poales</taxon>
        <taxon>Poaceae</taxon>
        <taxon>BOP clade</taxon>
        <taxon>Pooideae</taxon>
        <taxon>Triticodae</taxon>
        <taxon>Triticeae</taxon>
        <taxon>Triticinae</taxon>
        <taxon>Aegilops</taxon>
    </lineage>
</organism>
<dbReference type="InterPro" id="IPR025304">
    <property type="entry name" value="ALIX_V_dom"/>
</dbReference>
<keyword evidence="3" id="KW-0963">Cytoplasm</keyword>
<reference evidence="7" key="1">
    <citation type="submission" date="2015-06" db="UniProtKB">
        <authorList>
            <consortium name="EnsemblPlants"/>
        </authorList>
    </citation>
    <scope>IDENTIFICATION</scope>
</reference>
<dbReference type="Pfam" id="PF03097">
    <property type="entry name" value="BRO1"/>
    <property type="match status" value="1"/>
</dbReference>
<dbReference type="PROSITE" id="PS51180">
    <property type="entry name" value="BRO1"/>
    <property type="match status" value="1"/>
</dbReference>
<dbReference type="AlphaFoldDB" id="M8ATH9"/>
<dbReference type="GO" id="GO:0005768">
    <property type="term" value="C:endosome"/>
    <property type="evidence" value="ECO:0007669"/>
    <property type="project" value="UniProtKB-SubCell"/>
</dbReference>
<dbReference type="InterPro" id="IPR004328">
    <property type="entry name" value="BRO1_dom"/>
</dbReference>
<evidence type="ECO:0000256" key="3">
    <source>
        <dbReference type="ARBA" id="ARBA00022490"/>
    </source>
</evidence>
<dbReference type="Gene3D" id="1.25.40.280">
    <property type="entry name" value="alix/aip1 like domains"/>
    <property type="match status" value="1"/>
</dbReference>
<dbReference type="EnsemblPlants" id="EMT05010">
    <property type="protein sequence ID" value="EMT05010"/>
    <property type="gene ID" value="F775_27943"/>
</dbReference>
<evidence type="ECO:0000256" key="4">
    <source>
        <dbReference type="ARBA" id="ARBA00022753"/>
    </source>
</evidence>
<dbReference type="GO" id="GO:0043328">
    <property type="term" value="P:protein transport to vacuole involved in ubiquitin-dependent protein catabolic process via the multivesicular body sorting pathway"/>
    <property type="evidence" value="ECO:0007669"/>
    <property type="project" value="TreeGrafter"/>
</dbReference>
<feature type="compositionally biased region" description="Low complexity" evidence="6">
    <location>
        <begin position="847"/>
        <end position="874"/>
    </location>
</feature>
<accession>M8ATH9</accession>
<proteinExistence type="predicted"/>
<feature type="compositionally biased region" description="Low complexity" evidence="6">
    <location>
        <begin position="800"/>
        <end position="809"/>
    </location>
</feature>
<sequence length="990" mass="108823">MTVAGAGLSTTCVQWDEMFASTTKALSNATTSNHEKKATVVDLYRPLRQYIASAYSERDAATADDDLCAVRDLRAAAVESPSLPDSSSLEQRCAALLAYARALALVEARFPISPDRAHVHSLSFTWHDAFKTNKKVSLPSVHLEKAAVLFNLGAVYSQIALAADRTTDVGIRTACGAFQSAAGAFAWLRESGVAAKAVAAGATTVDLTPDCAAMLEKLMLAQAQECFLEKVIAGGKPPALCSKVARQNLHVDALQLAQLHDTTFLRFSVALISDVPSALLCFQVGVFYEEAYAALCAPPLSQHFDRTWVSHVQLKAAQFYADACYRFSLDLHQQEEIAQEIARLKIGMNALADAKKAAKGVAAPLLDSVNKLESNMKTNLERAMKENNSVYLMRVPEAGTLGALPAASLVKSTSLAEVLDASNERLFSSLVPDGSMKALSKYTEMVDDIIRTQAEKLQQSSEITRVRLKEMDLPDSILSLEGNVSIPADLKEDVEAVQISGGPAGLEAELQQLRDLNRVNQELLVQTEEMLQKEASEDAQFRTQFGSRWTRPQSSTLTKNIQDRLNLFVGNLKKAAASDALIERDVKESYPLMSILDRRPIESALPSISRPIMSLDGNEDAIVGALKQSLRQLESLGAQRAGLEDHLKEMKRKDDILPKLMAGVGAHDDLFRKEIAKYDPICAEIADNIVAQEQLLLQIQEQNAQFAAVFNLDDYKVARERCYKQIAAAVAKYQAIKKNMNDGLNFYVSLQDATGKIQQQCGDFIMTRNIQCREMIEDVQRKLAGFNLSSSSHNTNTPRSSSVPPDQHSPSPPPHDAQAQSSYGAPPGGDPRPVYSQPESRPPYSQPYPNYGGPPQQPPYGAAHPGQYQQHPQQHQPPPGHDYGQPAYPRWRGPYYSGQQPQPQQPVKFIKFAAITRAVSTSTVQCPRRVPSSSPEQLLQASMKDHLGLEERFVLLIFLADMCPCGFHSCVYWHSGYEFRWSNVNYARVG</sequence>
<keyword evidence="5" id="KW-0175">Coiled coil</keyword>
<evidence type="ECO:0000256" key="2">
    <source>
        <dbReference type="ARBA" id="ARBA00004496"/>
    </source>
</evidence>
<keyword evidence="4" id="KW-0967">Endosome</keyword>
<dbReference type="CDD" id="cd09246">
    <property type="entry name" value="BRO1_Alix_like_1"/>
    <property type="match status" value="1"/>
</dbReference>
<evidence type="ECO:0000256" key="6">
    <source>
        <dbReference type="SAM" id="MobiDB-lite"/>
    </source>
</evidence>
<feature type="compositionally biased region" description="Polar residues" evidence="6">
    <location>
        <begin position="788"/>
        <end position="799"/>
    </location>
</feature>
<evidence type="ECO:0000256" key="5">
    <source>
        <dbReference type="SAM" id="Coils"/>
    </source>
</evidence>
<dbReference type="SMART" id="SM01041">
    <property type="entry name" value="BRO1"/>
    <property type="match status" value="1"/>
</dbReference>
<dbReference type="Pfam" id="PF13949">
    <property type="entry name" value="ALIX_LYPXL_bnd"/>
    <property type="match status" value="1"/>
</dbReference>
<name>M8ATH9_AEGTA</name>
<evidence type="ECO:0000313" key="7">
    <source>
        <dbReference type="EnsemblPlants" id="EMT05010"/>
    </source>
</evidence>
<dbReference type="InterPro" id="IPR038499">
    <property type="entry name" value="BRO1_sf"/>
</dbReference>
<comment type="subcellular location">
    <subcellularLocation>
        <location evidence="2">Cytoplasm</location>
    </subcellularLocation>
    <subcellularLocation>
        <location evidence="1">Endosome</location>
    </subcellularLocation>
</comment>
<feature type="coiled-coil region" evidence="5">
    <location>
        <begin position="506"/>
        <end position="533"/>
    </location>
</feature>
<dbReference type="Gene3D" id="1.20.140.50">
    <property type="entry name" value="alix/aip1 like domains"/>
    <property type="match status" value="1"/>
</dbReference>
<feature type="region of interest" description="Disordered" evidence="6">
    <location>
        <begin position="788"/>
        <end position="903"/>
    </location>
</feature>
<dbReference type="PANTHER" id="PTHR23030:SF30">
    <property type="entry name" value="TYROSINE-PROTEIN PHOSPHATASE NON-RECEPTOR TYPE 23"/>
    <property type="match status" value="1"/>
</dbReference>